<dbReference type="GO" id="GO:0046872">
    <property type="term" value="F:metal ion binding"/>
    <property type="evidence" value="ECO:0007669"/>
    <property type="project" value="UniProtKB-KW"/>
</dbReference>
<dbReference type="EMBL" id="CP023344">
    <property type="protein sequence ID" value="ATC65042.1"/>
    <property type="molecule type" value="Genomic_DNA"/>
</dbReference>
<gene>
    <name evidence="3" type="ORF">CMV30_14330</name>
</gene>
<organism evidence="3 4">
    <name type="scientific">Nibricoccus aquaticus</name>
    <dbReference type="NCBI Taxonomy" id="2576891"/>
    <lineage>
        <taxon>Bacteria</taxon>
        <taxon>Pseudomonadati</taxon>
        <taxon>Verrucomicrobiota</taxon>
        <taxon>Opitutia</taxon>
        <taxon>Opitutales</taxon>
        <taxon>Opitutaceae</taxon>
        <taxon>Nibricoccus</taxon>
    </lineage>
</organism>
<dbReference type="SUPFAM" id="SSF56300">
    <property type="entry name" value="Metallo-dependent phosphatases"/>
    <property type="match status" value="1"/>
</dbReference>
<dbReference type="PANTHER" id="PTHR36303">
    <property type="entry name" value="2',3'-CYCLIC-NUCLEOTIDE 2'-PHOSPHODIESTERASE"/>
    <property type="match status" value="1"/>
</dbReference>
<protein>
    <submittedName>
        <fullName evidence="3">TIGR00282 family metallophosphoesterase</fullName>
    </submittedName>
</protein>
<feature type="binding site" evidence="2">
    <location>
        <position position="179"/>
    </location>
    <ligand>
        <name>Fe cation</name>
        <dbReference type="ChEBI" id="CHEBI:24875"/>
        <label>1</label>
    </ligand>
</feature>
<name>A0A290QLU7_9BACT</name>
<dbReference type="Proteomes" id="UP000217265">
    <property type="component" value="Chromosome"/>
</dbReference>
<feature type="binding site" evidence="2">
    <location>
        <position position="177"/>
    </location>
    <ligand>
        <name>Fe cation</name>
        <dbReference type="ChEBI" id="CHEBI:24875"/>
        <label>2</label>
    </ligand>
</feature>
<dbReference type="Gene3D" id="3.60.21.10">
    <property type="match status" value="1"/>
</dbReference>
<keyword evidence="2" id="KW-0479">Metal-binding</keyword>
<feature type="binding site" evidence="2">
    <location>
        <position position="41"/>
    </location>
    <ligand>
        <name>Fe cation</name>
        <dbReference type="ChEBI" id="CHEBI:24875"/>
        <label>1</label>
    </ligand>
</feature>
<dbReference type="Pfam" id="PF13277">
    <property type="entry name" value="YmdB"/>
    <property type="match status" value="1"/>
</dbReference>
<feature type="binding site" evidence="2">
    <location>
        <position position="68"/>
    </location>
    <ligand>
        <name>Fe cation</name>
        <dbReference type="ChEBI" id="CHEBI:24875"/>
        <label>2</label>
    </ligand>
</feature>
<proteinExistence type="predicted"/>
<evidence type="ECO:0000256" key="2">
    <source>
        <dbReference type="PIRSR" id="PIRSR004789-51"/>
    </source>
</evidence>
<accession>A0A290QLU7</accession>
<dbReference type="RefSeq" id="WP_096056673.1">
    <property type="nucleotide sequence ID" value="NZ_CP023344.1"/>
</dbReference>
<reference evidence="3 4" key="1">
    <citation type="submission" date="2017-09" db="EMBL/GenBank/DDBJ databases">
        <title>Complete genome sequence of Verrucomicrobial strain HZ-65, isolated from freshwater.</title>
        <authorList>
            <person name="Choi A."/>
        </authorList>
    </citation>
    <scope>NUCLEOTIDE SEQUENCE [LARGE SCALE GENOMIC DNA]</scope>
    <source>
        <strain evidence="3 4">HZ-65</strain>
    </source>
</reference>
<dbReference type="PANTHER" id="PTHR36303:SF1">
    <property type="entry name" value="2',3'-CYCLIC-NUCLEOTIDE 2'-PHOSPHODIESTERASE"/>
    <property type="match status" value="1"/>
</dbReference>
<feature type="binding site" evidence="2">
    <location>
        <position position="152"/>
    </location>
    <ligand>
        <name>Fe cation</name>
        <dbReference type="ChEBI" id="CHEBI:24875"/>
        <label>2</label>
    </ligand>
</feature>
<dbReference type="InterPro" id="IPR005235">
    <property type="entry name" value="YmdB-like"/>
</dbReference>
<feature type="binding site" evidence="2">
    <location>
        <position position="40"/>
    </location>
    <ligand>
        <name>Fe cation</name>
        <dbReference type="ChEBI" id="CHEBI:24875"/>
        <label>2</label>
    </ligand>
</feature>
<dbReference type="KEGG" id="vbh:CMV30_14330"/>
<sequence length="276" mass="29662">MLKFLFIGDVVGRPGRDIIASRLPQLRAQHGIDLVIANAENAAAGSGITGVIAKTLLSCGVDAITLGDHVWDQKGWEDEIGSFERVCRPANLPASNPGRDHVILQAKGFRLAVFTVLGRQYLNIKADCPFLAADRMLKEIGDKANGAFVEIHAEATSEKQAMGWHLDGRAIAVLGTHTHVPTADASVLPKGTAFMCDVGMTGPYASVLGREVKPVLEKFITGMPRRFEVAEQDVRLSAALVTFDPKEKRATKCELITIRSNASGPRVSLDGGHSND</sequence>
<evidence type="ECO:0000256" key="1">
    <source>
        <dbReference type="PIRSR" id="PIRSR004789-50"/>
    </source>
</evidence>
<dbReference type="InterPro" id="IPR029052">
    <property type="entry name" value="Metallo-depent_PP-like"/>
</dbReference>
<feature type="binding site" evidence="2">
    <location>
        <position position="40"/>
    </location>
    <ligand>
        <name>Fe cation</name>
        <dbReference type="ChEBI" id="CHEBI:24875"/>
        <label>1</label>
    </ligand>
</feature>
<dbReference type="PIRSF" id="PIRSF004789">
    <property type="entry name" value="DR1281"/>
    <property type="match status" value="1"/>
</dbReference>
<evidence type="ECO:0000313" key="3">
    <source>
        <dbReference type="EMBL" id="ATC65042.1"/>
    </source>
</evidence>
<dbReference type="GO" id="GO:0004113">
    <property type="term" value="F:2',3'-cyclic-nucleotide 3'-phosphodiesterase activity"/>
    <property type="evidence" value="ECO:0007669"/>
    <property type="project" value="TreeGrafter"/>
</dbReference>
<feature type="active site" description="Proton donor" evidence="1">
    <location>
        <position position="69"/>
    </location>
</feature>
<keyword evidence="4" id="KW-1185">Reference proteome</keyword>
<dbReference type="AlphaFoldDB" id="A0A290QLU7"/>
<evidence type="ECO:0000313" key="4">
    <source>
        <dbReference type="Proteomes" id="UP000217265"/>
    </source>
</evidence>
<dbReference type="OrthoDB" id="9801109at2"/>
<feature type="binding site" evidence="2">
    <location>
        <position position="9"/>
    </location>
    <ligand>
        <name>Fe cation</name>
        <dbReference type="ChEBI" id="CHEBI:24875"/>
        <label>1</label>
    </ligand>
</feature>
<dbReference type="NCBIfam" id="TIGR00282">
    <property type="entry name" value="TIGR00282 family metallophosphoesterase"/>
    <property type="match status" value="1"/>
</dbReference>